<name>A0A1A8XNJ2_9RHOO</name>
<dbReference type="RefSeq" id="WP_245664181.1">
    <property type="nucleotide sequence ID" value="NZ_FLQY01000090.1"/>
</dbReference>
<evidence type="ECO:0000313" key="1">
    <source>
        <dbReference type="EMBL" id="SBT06216.1"/>
    </source>
</evidence>
<dbReference type="AlphaFoldDB" id="A0A1A8XNJ2"/>
<gene>
    <name evidence="1" type="ORF">PROAA_180022</name>
</gene>
<dbReference type="SUPFAM" id="SSF51126">
    <property type="entry name" value="Pectin lyase-like"/>
    <property type="match status" value="1"/>
</dbReference>
<evidence type="ECO:0008006" key="3">
    <source>
        <dbReference type="Google" id="ProtNLM"/>
    </source>
</evidence>
<proteinExistence type="predicted"/>
<sequence>MPLMNTLSAIADGMFFAQGSTLPRNLFLLVFVSAASICTAARAAEQLPVSPVYKGEIRRGADGKLRVEASTDPLKPAVDDSAKPATMRVGSQERITTISEAAKLARDGEVIEIRPGSYRGQPAVWTQNNLVIRGSGERPVMLADGKSAEDKAIWVIKGGNVRIENIEFRGARVPSGNGAGIRFERGHLVVTRCTFVDNEMGILTSNLADMTLEVRDSEFSAAPHDMADLHHLLYVGAIGKFTLSGSRFEQGYKGHLVKSRARENIVRNNMLADGMSGRSSYELEFPNGGIAYVLGNVIGQSAGTDNPVLVSYGAEGPRWPVNKLFLVHNTLVNDFHTGTFVQLWDEKFPGGIESWIINNLTVGYGDLNQPAHGRFEGNQSALRRDLIDYGGVPVRLNSSSPLRGSVRIPGQANGMDLIPAAEFSFPVGTKPIRIGNSLAPGAFQ</sequence>
<evidence type="ECO:0000313" key="2">
    <source>
        <dbReference type="Proteomes" id="UP000199600"/>
    </source>
</evidence>
<dbReference type="InterPro" id="IPR012334">
    <property type="entry name" value="Pectin_lyas_fold"/>
</dbReference>
<organism evidence="1 2">
    <name type="scientific">Candidatus Propionivibrio aalborgensis</name>
    <dbReference type="NCBI Taxonomy" id="1860101"/>
    <lineage>
        <taxon>Bacteria</taxon>
        <taxon>Pseudomonadati</taxon>
        <taxon>Pseudomonadota</taxon>
        <taxon>Betaproteobacteria</taxon>
        <taxon>Rhodocyclales</taxon>
        <taxon>Rhodocyclaceae</taxon>
        <taxon>Propionivibrio</taxon>
    </lineage>
</organism>
<accession>A0A1A8XNJ2</accession>
<dbReference type="Gene3D" id="2.160.20.10">
    <property type="entry name" value="Single-stranded right-handed beta-helix, Pectin lyase-like"/>
    <property type="match status" value="1"/>
</dbReference>
<dbReference type="EMBL" id="FLQY01000090">
    <property type="protein sequence ID" value="SBT06216.1"/>
    <property type="molecule type" value="Genomic_DNA"/>
</dbReference>
<keyword evidence="2" id="KW-1185">Reference proteome</keyword>
<dbReference type="InterPro" id="IPR011050">
    <property type="entry name" value="Pectin_lyase_fold/virulence"/>
</dbReference>
<reference evidence="1 2" key="1">
    <citation type="submission" date="2016-06" db="EMBL/GenBank/DDBJ databases">
        <authorList>
            <person name="Kjaerup R.B."/>
            <person name="Dalgaard T.S."/>
            <person name="Juul-Madsen H.R."/>
        </authorList>
    </citation>
    <scope>NUCLEOTIDE SEQUENCE [LARGE SCALE GENOMIC DNA]</scope>
    <source>
        <strain evidence="1">2</strain>
    </source>
</reference>
<protein>
    <recommendedName>
        <fullName evidence="3">Right handed beta helix domain-containing protein</fullName>
    </recommendedName>
</protein>
<dbReference type="Proteomes" id="UP000199600">
    <property type="component" value="Unassembled WGS sequence"/>
</dbReference>